<reference evidence="1 2" key="1">
    <citation type="submission" date="2024-06" db="EMBL/GenBank/DDBJ databases">
        <title>The Natural Products Discovery Center: Release of the First 8490 Sequenced Strains for Exploring Actinobacteria Biosynthetic Diversity.</title>
        <authorList>
            <person name="Kalkreuter E."/>
            <person name="Kautsar S.A."/>
            <person name="Yang D."/>
            <person name="Bader C.D."/>
            <person name="Teijaro C.N."/>
            <person name="Fluegel L."/>
            <person name="Davis C.M."/>
            <person name="Simpson J.R."/>
            <person name="Lauterbach L."/>
            <person name="Steele A.D."/>
            <person name="Gui C."/>
            <person name="Meng S."/>
            <person name="Li G."/>
            <person name="Viehrig K."/>
            <person name="Ye F."/>
            <person name="Su P."/>
            <person name="Kiefer A.F."/>
            <person name="Nichols A."/>
            <person name="Cepeda A.J."/>
            <person name="Yan W."/>
            <person name="Fan B."/>
            <person name="Jiang Y."/>
            <person name="Adhikari A."/>
            <person name="Zheng C.-J."/>
            <person name="Schuster L."/>
            <person name="Cowan T.M."/>
            <person name="Smanski M.J."/>
            <person name="Chevrette M.G."/>
            <person name="De Carvalho L.P.S."/>
            <person name="Shen B."/>
        </authorList>
    </citation>
    <scope>NUCLEOTIDE SEQUENCE [LARGE SCALE GENOMIC DNA]</scope>
    <source>
        <strain evidence="1 2">NPDC048274</strain>
    </source>
</reference>
<dbReference type="Pfam" id="PF10012">
    <property type="entry name" value="DUF2255"/>
    <property type="match status" value="1"/>
</dbReference>
<accession>A0ABV3E5P9</accession>
<organism evidence="1 2">
    <name type="scientific">Streptomyces griseoloalbus</name>
    <dbReference type="NCBI Taxonomy" id="67303"/>
    <lineage>
        <taxon>Bacteria</taxon>
        <taxon>Bacillati</taxon>
        <taxon>Actinomycetota</taxon>
        <taxon>Actinomycetes</taxon>
        <taxon>Kitasatosporales</taxon>
        <taxon>Streptomycetaceae</taxon>
        <taxon>Streptomyces</taxon>
    </lineage>
</organism>
<dbReference type="RefSeq" id="WP_359980727.1">
    <property type="nucleotide sequence ID" value="NZ_JBEZLS010000010.1"/>
</dbReference>
<keyword evidence="2" id="KW-1185">Reference proteome</keyword>
<dbReference type="Proteomes" id="UP001551582">
    <property type="component" value="Unassembled WGS sequence"/>
</dbReference>
<name>A0ABV3E5P9_9ACTN</name>
<evidence type="ECO:0000313" key="1">
    <source>
        <dbReference type="EMBL" id="MEU9352473.1"/>
    </source>
</evidence>
<sequence>MERSVRLGRHTQVTLRVTTAQDTERTCELWIVSVDDDVYVRALSGVRAWWYRRVAGSTAQVRCADGIVQASFEPVPDPGLLERIDAAYEEKYGLGWPGPVGFLTAPAARAATLRVVRAADTGGPSGAPSNAV</sequence>
<gene>
    <name evidence="1" type="ORF">AB0D65_16105</name>
</gene>
<evidence type="ECO:0000313" key="2">
    <source>
        <dbReference type="Proteomes" id="UP001551582"/>
    </source>
</evidence>
<comment type="caution">
    <text evidence="1">The sequence shown here is derived from an EMBL/GenBank/DDBJ whole genome shotgun (WGS) entry which is preliminary data.</text>
</comment>
<dbReference type="InterPro" id="IPR016888">
    <property type="entry name" value="UCP028498"/>
</dbReference>
<dbReference type="EMBL" id="JBEZLS010000010">
    <property type="protein sequence ID" value="MEU9352473.1"/>
    <property type="molecule type" value="Genomic_DNA"/>
</dbReference>
<protein>
    <submittedName>
        <fullName evidence="1">DUF2255 family protein</fullName>
    </submittedName>
</protein>
<proteinExistence type="predicted"/>